<evidence type="ECO:0000313" key="5">
    <source>
        <dbReference type="Proteomes" id="UP000225972"/>
    </source>
</evidence>
<dbReference type="NCBIfam" id="TIGR03696">
    <property type="entry name" value="Rhs_assc_core"/>
    <property type="match status" value="1"/>
</dbReference>
<evidence type="ECO:0000256" key="2">
    <source>
        <dbReference type="SAM" id="MobiDB-lite"/>
    </source>
</evidence>
<evidence type="ECO:0000313" key="4">
    <source>
        <dbReference type="EMBL" id="SMX26043.1"/>
    </source>
</evidence>
<feature type="region of interest" description="Disordered" evidence="2">
    <location>
        <begin position="410"/>
        <end position="442"/>
    </location>
</feature>
<keyword evidence="1" id="KW-0677">Repeat</keyword>
<dbReference type="NCBIfam" id="TIGR01643">
    <property type="entry name" value="YD_repeat_2x"/>
    <property type="match status" value="1"/>
</dbReference>
<feature type="domain" description="Teneurin-like YD-shell" evidence="3">
    <location>
        <begin position="17"/>
        <end position="273"/>
    </location>
</feature>
<keyword evidence="4" id="KW-0378">Hydrolase</keyword>
<reference evidence="5" key="1">
    <citation type="submission" date="2017-05" db="EMBL/GenBank/DDBJ databases">
        <authorList>
            <person name="Rodrigo-Torres L."/>
            <person name="Arahal R. D."/>
            <person name="Lucena T."/>
        </authorList>
    </citation>
    <scope>NUCLEOTIDE SEQUENCE [LARGE SCALE GENOMIC DNA]</scope>
    <source>
        <strain evidence="5">CECT 8649</strain>
    </source>
</reference>
<dbReference type="InterPro" id="IPR006530">
    <property type="entry name" value="YD"/>
</dbReference>
<dbReference type="OrthoDB" id="7620568at2"/>
<dbReference type="Proteomes" id="UP000225972">
    <property type="component" value="Unassembled WGS sequence"/>
</dbReference>
<dbReference type="PRINTS" id="PR00394">
    <property type="entry name" value="RHSPROTEIN"/>
</dbReference>
<dbReference type="EMBL" id="FXXP01000001">
    <property type="protein sequence ID" value="SMX26043.1"/>
    <property type="molecule type" value="Genomic_DNA"/>
</dbReference>
<dbReference type="InterPro" id="IPR056823">
    <property type="entry name" value="TEN-like_YD-shell"/>
</dbReference>
<organism evidence="4 5">
    <name type="scientific">Pelagimonas phthalicica</name>
    <dbReference type="NCBI Taxonomy" id="1037362"/>
    <lineage>
        <taxon>Bacteria</taxon>
        <taxon>Pseudomonadati</taxon>
        <taxon>Pseudomonadota</taxon>
        <taxon>Alphaproteobacteria</taxon>
        <taxon>Rhodobacterales</taxon>
        <taxon>Roseobacteraceae</taxon>
        <taxon>Pelagimonas</taxon>
    </lineage>
</organism>
<dbReference type="AlphaFoldDB" id="A0A238J6S8"/>
<dbReference type="Gene3D" id="2.180.10.10">
    <property type="entry name" value="RHS repeat-associated core"/>
    <property type="match status" value="1"/>
</dbReference>
<sequence>MQSGVALTDLAYDYGPDGQLTEIRDQLDPSKSKTISYDHLNRLVQVAEGVPVIDGGVPIPVEDYAYDEEGNRTTSHLSALYSSNDHNQLLEDDGFTYAYDDRGNRVSKTSKADGSVESYSYDSQNRLVGYASPTTTASYAYDALDRRIAKEVDGASEAFIYDGSSVLLDYADGAFNTRWQHGPSIDEPLAFERAGTEYALHSDHLGSPREVVEVATGTIAASYRYASFGARTQTGLLTQRYAFTGREEDLESGLIYYRARHYDPATGTFIQRDPIGFAGGDANLYAYVWNDHFNWSDPSGLHARAPKRMAGTATVAWLILAGRASVTIVGGLIDDVANACLNSPGCRGAAISGIKNGAEAVHEALGVKPLPGSGAGSGNSGSAAGLGGASIGLANGVGGKLAELAVKMEPDDVDGDGDAESGGGDGDTGGDQGGGDDDEWSQDDRFEWTDHAIEAMMDEDISELEVETVIDDPLVELPGSGENTIELVGDRVTVVVDETSRLIGRERIVTVYLTR</sequence>
<feature type="compositionally biased region" description="Gly residues" evidence="2">
    <location>
        <begin position="420"/>
        <end position="433"/>
    </location>
</feature>
<dbReference type="PANTHER" id="PTHR32305:SF15">
    <property type="entry name" value="PROTEIN RHSA-RELATED"/>
    <property type="match status" value="1"/>
</dbReference>
<proteinExistence type="predicted"/>
<dbReference type="GO" id="GO:0016787">
    <property type="term" value="F:hydrolase activity"/>
    <property type="evidence" value="ECO:0007669"/>
    <property type="project" value="UniProtKB-KW"/>
</dbReference>
<gene>
    <name evidence="4" type="primary">wapA_1</name>
    <name evidence="4" type="ORF">TRP8649_00115</name>
</gene>
<evidence type="ECO:0000256" key="1">
    <source>
        <dbReference type="ARBA" id="ARBA00022737"/>
    </source>
</evidence>
<dbReference type="Pfam" id="PF25023">
    <property type="entry name" value="TEN_YD-shell"/>
    <property type="match status" value="1"/>
</dbReference>
<dbReference type="EC" id="3.1.-.-" evidence="4"/>
<dbReference type="InterPro" id="IPR050708">
    <property type="entry name" value="T6SS_VgrG/RHS"/>
</dbReference>
<keyword evidence="5" id="KW-1185">Reference proteome</keyword>
<name>A0A238J6S8_9RHOB</name>
<dbReference type="InterPro" id="IPR022385">
    <property type="entry name" value="Rhs_assc_core"/>
</dbReference>
<protein>
    <submittedName>
        <fullName evidence="4">tRNA nuclease WapA</fullName>
        <ecNumber evidence="4">3.1.-.-</ecNumber>
    </submittedName>
</protein>
<dbReference type="PANTHER" id="PTHR32305">
    <property type="match status" value="1"/>
</dbReference>
<evidence type="ECO:0000259" key="3">
    <source>
        <dbReference type="Pfam" id="PF25023"/>
    </source>
</evidence>
<accession>A0A238J6S8</accession>